<reference evidence="4 5" key="1">
    <citation type="submission" date="2019-08" db="EMBL/GenBank/DDBJ databases">
        <title>Draft genome sequences of two oriental melons (Cucumis melo L. var makuwa).</title>
        <authorList>
            <person name="Kwon S.-Y."/>
        </authorList>
    </citation>
    <scope>NUCLEOTIDE SEQUENCE [LARGE SCALE GENOMIC DNA]</scope>
    <source>
        <strain evidence="5">cv. Chang Bougi</strain>
        <strain evidence="4">cv. SW 3</strain>
        <tissue evidence="2">Leaf</tissue>
    </source>
</reference>
<evidence type="ECO:0000313" key="2">
    <source>
        <dbReference type="EMBL" id="KAA0034957.1"/>
    </source>
</evidence>
<dbReference type="Proteomes" id="UP000321393">
    <property type="component" value="Unassembled WGS sequence"/>
</dbReference>
<dbReference type="EMBL" id="SSTD01005761">
    <property type="protein sequence ID" value="TYK21312.1"/>
    <property type="molecule type" value="Genomic_DNA"/>
</dbReference>
<sequence length="398" mass="44907">MVLLRVRIDVRKALKAAERPFETDFFYGVKGRYEVEDIGSVADEGKNLGRQGRESRRGTRLQILDSKKRVELVGISVVIGSFWKLGVAIDMSSPDVGNIGRIRLPKFCVLFSSVVPQAVTKVISFDGRAWRALVAGYDPPMSTMDGVSVLKSEVEWTDVEEQASVGNFKAWNAIFTGVDLNIIMKEFLEIANESLLLGEKIPESKIMRKVLCSLPGKFDMKVTAIEEAHDITKLKLDELFGSLLTFEMAISHKENKKGKGVAFKSIYEDESMGDQVNDETQMNESIALLTKQFSKMVKKFKNLNTTDSSAQNPTNYRRKNDENYTRRPNVPLLRRQKKTFHATLLDEETGDSEEDNSMNAFTICITETDSEDGSEGFGETCDKTLTFEELKNPMERRF</sequence>
<feature type="compositionally biased region" description="Polar residues" evidence="1">
    <location>
        <begin position="304"/>
        <end position="315"/>
    </location>
</feature>
<dbReference type="OrthoDB" id="781829at2759"/>
<accession>A0A5A7T054</accession>
<comment type="caution">
    <text evidence="2">The sequence shown here is derived from an EMBL/GenBank/DDBJ whole genome shotgun (WGS) entry which is preliminary data.</text>
</comment>
<protein>
    <submittedName>
        <fullName evidence="2">Gag-pol polyprotein</fullName>
    </submittedName>
</protein>
<gene>
    <name evidence="3" type="ORF">E5676_scaffold1199G00210</name>
    <name evidence="2" type="ORF">E6C27_scaffold434G00210</name>
</gene>
<evidence type="ECO:0000256" key="1">
    <source>
        <dbReference type="SAM" id="MobiDB-lite"/>
    </source>
</evidence>
<dbReference type="Proteomes" id="UP000321947">
    <property type="component" value="Unassembled WGS sequence"/>
</dbReference>
<evidence type="ECO:0000313" key="5">
    <source>
        <dbReference type="Proteomes" id="UP000321947"/>
    </source>
</evidence>
<dbReference type="EMBL" id="SSTE01020217">
    <property type="protein sequence ID" value="KAA0034957.1"/>
    <property type="molecule type" value="Genomic_DNA"/>
</dbReference>
<name>A0A5A7T054_CUCMM</name>
<proteinExistence type="predicted"/>
<feature type="region of interest" description="Disordered" evidence="1">
    <location>
        <begin position="304"/>
        <end position="328"/>
    </location>
</feature>
<dbReference type="AlphaFoldDB" id="A0A5A7T054"/>
<evidence type="ECO:0000313" key="4">
    <source>
        <dbReference type="Proteomes" id="UP000321393"/>
    </source>
</evidence>
<dbReference type="Pfam" id="PF14223">
    <property type="entry name" value="Retrotran_gag_2"/>
    <property type="match status" value="1"/>
</dbReference>
<organism evidence="2 4">
    <name type="scientific">Cucumis melo var. makuwa</name>
    <name type="common">Oriental melon</name>
    <dbReference type="NCBI Taxonomy" id="1194695"/>
    <lineage>
        <taxon>Eukaryota</taxon>
        <taxon>Viridiplantae</taxon>
        <taxon>Streptophyta</taxon>
        <taxon>Embryophyta</taxon>
        <taxon>Tracheophyta</taxon>
        <taxon>Spermatophyta</taxon>
        <taxon>Magnoliopsida</taxon>
        <taxon>eudicotyledons</taxon>
        <taxon>Gunneridae</taxon>
        <taxon>Pentapetalae</taxon>
        <taxon>rosids</taxon>
        <taxon>fabids</taxon>
        <taxon>Cucurbitales</taxon>
        <taxon>Cucurbitaceae</taxon>
        <taxon>Benincaseae</taxon>
        <taxon>Cucumis</taxon>
    </lineage>
</organism>
<evidence type="ECO:0000313" key="3">
    <source>
        <dbReference type="EMBL" id="TYK21312.1"/>
    </source>
</evidence>